<feature type="transmembrane region" description="Helical" evidence="13">
    <location>
        <begin position="104"/>
        <end position="126"/>
    </location>
</feature>
<dbReference type="EMBL" id="GBGD01001587">
    <property type="protein sequence ID" value="JAC87302.1"/>
    <property type="molecule type" value="mRNA"/>
</dbReference>
<keyword evidence="3 15" id="KW-0328">Glycosyltransferase</keyword>
<evidence type="ECO:0000256" key="8">
    <source>
        <dbReference type="ARBA" id="ARBA00023136"/>
    </source>
</evidence>
<sequence>MTKKNVCVVGLGDVGRSPRLQYHCISLAEEGYYVNVIGYKGAKPKRQVISNKNIQISYLPVVPEFNKYLPRLLAYIFKVIWQSLTLMWCLLFKRRSHYVFVQTPPAIPVFAVAWLYTIIAHAVFIIDWHNYAYTMMALTLGEKSFLVKMSYWFECYFGRKAAANICVTKSMRMDLLQRWGIIAAVLYDRPPEEFHRTTLEEKHQLFTRLSQRYSVLGGSVHSTAFTTVTANGTVSLRHDRPALLVSSTSWTEDEDFNILLSALIDYDKCDREDLPKLVCVITGRGPLKDYYIGIIQATKWNKVSIITPWLEEEDYPLLLGSADLGVSLHTSSSGLDLPMKVVDMFGCGLPVLAHDFKCVGELVRHGENGLVFKDETELSAQLIDWFSGFPYKEHTQFEKHIKNFQSMRWHQNWVQQALHIFK</sequence>
<dbReference type="PANTHER" id="PTHR13036:SF0">
    <property type="entry name" value="CHITOBIOSYLDIPHOSPHODOLICHOL BETA-MANNOSYLTRANSFERASE"/>
    <property type="match status" value="1"/>
</dbReference>
<dbReference type="SUPFAM" id="SSF53756">
    <property type="entry name" value="UDP-Glycosyltransferase/glycogen phosphorylase"/>
    <property type="match status" value="1"/>
</dbReference>
<comment type="catalytic activity">
    <reaction evidence="12">
        <text>an N,N'-diacetylchitobiosyl-diphospho-di-trans,poly-cis-dolichol + GDP-alpha-D-mannose = a beta-D-Man-(1-&gt;4)-beta-D-GlcNAc-(1-&gt;4)-alpha-D-GlcNAc-diphospho-di-trans,poly-cis-dolichol + GDP + H(+)</text>
        <dbReference type="Rhea" id="RHEA:13865"/>
        <dbReference type="Rhea" id="RHEA-COMP:19510"/>
        <dbReference type="Rhea" id="RHEA-COMP:19511"/>
        <dbReference type="ChEBI" id="CHEBI:15378"/>
        <dbReference type="ChEBI" id="CHEBI:57269"/>
        <dbReference type="ChEBI" id="CHEBI:57527"/>
        <dbReference type="ChEBI" id="CHEBI:58189"/>
        <dbReference type="ChEBI" id="CHEBI:58472"/>
        <dbReference type="EC" id="2.4.1.142"/>
    </reaction>
    <physiologicalReaction direction="left-to-right" evidence="12">
        <dbReference type="Rhea" id="RHEA:13866"/>
    </physiologicalReaction>
</comment>
<dbReference type="InterPro" id="IPR001296">
    <property type="entry name" value="Glyco_trans_1"/>
</dbReference>
<proteinExistence type="evidence at transcript level"/>
<dbReference type="PANTHER" id="PTHR13036">
    <property type="entry name" value="BETA1,4 MANNOSYLTRANSFERASE"/>
    <property type="match status" value="1"/>
</dbReference>
<dbReference type="InterPro" id="IPR026051">
    <property type="entry name" value="ALG1-like"/>
</dbReference>
<dbReference type="Gene3D" id="3.40.50.2000">
    <property type="entry name" value="Glycogen Phosphorylase B"/>
    <property type="match status" value="1"/>
</dbReference>
<comment type="subcellular location">
    <subcellularLocation>
        <location evidence="1">Endoplasmic reticulum membrane</location>
        <topology evidence="1">Single-pass membrane protein</topology>
    </subcellularLocation>
</comment>
<evidence type="ECO:0000256" key="9">
    <source>
        <dbReference type="ARBA" id="ARBA00031434"/>
    </source>
</evidence>
<evidence type="ECO:0000256" key="11">
    <source>
        <dbReference type="ARBA" id="ARBA00033088"/>
    </source>
</evidence>
<keyword evidence="6" id="KW-0256">Endoplasmic reticulum</keyword>
<evidence type="ECO:0000256" key="6">
    <source>
        <dbReference type="ARBA" id="ARBA00022824"/>
    </source>
</evidence>
<evidence type="ECO:0000256" key="13">
    <source>
        <dbReference type="SAM" id="Phobius"/>
    </source>
</evidence>
<comment type="pathway">
    <text evidence="2">Protein modification; protein glycosylation.</text>
</comment>
<organism evidence="15">
    <name type="scientific">Panstrongylus megistus</name>
    <dbReference type="NCBI Taxonomy" id="65343"/>
    <lineage>
        <taxon>Eukaryota</taxon>
        <taxon>Metazoa</taxon>
        <taxon>Ecdysozoa</taxon>
        <taxon>Arthropoda</taxon>
        <taxon>Hexapoda</taxon>
        <taxon>Insecta</taxon>
        <taxon>Pterygota</taxon>
        <taxon>Neoptera</taxon>
        <taxon>Paraneoptera</taxon>
        <taxon>Hemiptera</taxon>
        <taxon>Heteroptera</taxon>
        <taxon>Panheteroptera</taxon>
        <taxon>Cimicomorpha</taxon>
        <taxon>Reduviidae</taxon>
        <taxon>Triatominae</taxon>
        <taxon>Panstrongylus</taxon>
    </lineage>
</organism>
<dbReference type="Pfam" id="PF00534">
    <property type="entry name" value="Glycos_transf_1"/>
    <property type="match status" value="1"/>
</dbReference>
<evidence type="ECO:0000256" key="10">
    <source>
        <dbReference type="ARBA" id="ARBA00031566"/>
    </source>
</evidence>
<reference evidence="15" key="1">
    <citation type="journal article" date="2015" name="J. Med. Entomol.">
        <title>A Deep Insight Into the Sialotranscriptome of the Chagas Disease Vector, Panstrongylus megistus (Hemiptera: Heteroptera).</title>
        <authorList>
            <person name="Ribeiro J.M."/>
            <person name="Schwarz A."/>
            <person name="Francischetti I.M."/>
        </authorList>
    </citation>
    <scope>NUCLEOTIDE SEQUENCE</scope>
    <source>
        <tissue evidence="15">Salivary glands</tissue>
    </source>
</reference>
<evidence type="ECO:0000256" key="3">
    <source>
        <dbReference type="ARBA" id="ARBA00022676"/>
    </source>
</evidence>
<dbReference type="GO" id="GO:0004578">
    <property type="term" value="F:chitobiosyldiphosphodolichol beta-mannosyltransferase activity"/>
    <property type="evidence" value="ECO:0007669"/>
    <property type="project" value="UniProtKB-EC"/>
</dbReference>
<evidence type="ECO:0000256" key="1">
    <source>
        <dbReference type="ARBA" id="ARBA00004389"/>
    </source>
</evidence>
<accession>A0A069DUB5</accession>
<dbReference type="GO" id="GO:0005789">
    <property type="term" value="C:endoplasmic reticulum membrane"/>
    <property type="evidence" value="ECO:0007669"/>
    <property type="project" value="UniProtKB-SubCell"/>
</dbReference>
<evidence type="ECO:0000259" key="14">
    <source>
        <dbReference type="Pfam" id="PF00534"/>
    </source>
</evidence>
<dbReference type="AlphaFoldDB" id="A0A069DUB5"/>
<keyword evidence="7 13" id="KW-1133">Transmembrane helix</keyword>
<protein>
    <recommendedName>
        <fullName evidence="10">Beta-1,4-mannosyltransferase</fullName>
    </recommendedName>
    <alternativeName>
        <fullName evidence="11">GDP-Man:GlcNAc2-PP-dolichol mannosyltransferase</fullName>
    </alternativeName>
    <alternativeName>
        <fullName evidence="9">GDP-mannose-dolichol diphosphochitobiose mannosyltransferase</fullName>
    </alternativeName>
</protein>
<name>A0A069DUB5_9HEMI</name>
<feature type="domain" description="Glycosyl transferase family 1" evidence="14">
    <location>
        <begin position="269"/>
        <end position="387"/>
    </location>
</feature>
<feature type="transmembrane region" description="Helical" evidence="13">
    <location>
        <begin position="72"/>
        <end position="92"/>
    </location>
</feature>
<keyword evidence="8 13" id="KW-0472">Membrane</keyword>
<evidence type="ECO:0000256" key="2">
    <source>
        <dbReference type="ARBA" id="ARBA00004922"/>
    </source>
</evidence>
<keyword evidence="4 15" id="KW-0808">Transferase</keyword>
<evidence type="ECO:0000313" key="15">
    <source>
        <dbReference type="EMBL" id="JAC87302.1"/>
    </source>
</evidence>
<keyword evidence="5 13" id="KW-0812">Transmembrane</keyword>
<evidence type="ECO:0000256" key="12">
    <source>
        <dbReference type="ARBA" id="ARBA00045071"/>
    </source>
</evidence>
<evidence type="ECO:0000256" key="7">
    <source>
        <dbReference type="ARBA" id="ARBA00022989"/>
    </source>
</evidence>
<evidence type="ECO:0000256" key="4">
    <source>
        <dbReference type="ARBA" id="ARBA00022679"/>
    </source>
</evidence>
<evidence type="ECO:0000256" key="5">
    <source>
        <dbReference type="ARBA" id="ARBA00022692"/>
    </source>
</evidence>